<reference evidence="1 2" key="1">
    <citation type="submission" date="2018-09" db="EMBL/GenBank/DDBJ databases">
        <title>Metagenome Assembled Genomes from an Advanced Water Purification Facility.</title>
        <authorList>
            <person name="Stamps B.W."/>
            <person name="Spear J.R."/>
        </authorList>
    </citation>
    <scope>NUCLEOTIDE SEQUENCE [LARGE SCALE GENOMIC DNA]</scope>
    <source>
        <strain evidence="1">Bin_52_1</strain>
    </source>
</reference>
<proteinExistence type="predicted"/>
<gene>
    <name evidence="1" type="ORF">E6Q69_10185</name>
</gene>
<dbReference type="AlphaFoldDB" id="A0A5C7W2G2"/>
<dbReference type="EMBL" id="SSFO01000168">
    <property type="protein sequence ID" value="TXI31956.1"/>
    <property type="molecule type" value="Genomic_DNA"/>
</dbReference>
<protein>
    <submittedName>
        <fullName evidence="1">Uncharacterized protein</fullName>
    </submittedName>
</protein>
<organism evidence="1 2">
    <name type="scientific">Aquipseudomonas alcaligenes</name>
    <name type="common">Pseudomonas alcaligenes</name>
    <dbReference type="NCBI Taxonomy" id="43263"/>
    <lineage>
        <taxon>Bacteria</taxon>
        <taxon>Pseudomonadati</taxon>
        <taxon>Pseudomonadota</taxon>
        <taxon>Gammaproteobacteria</taxon>
        <taxon>Pseudomonadales</taxon>
        <taxon>Pseudomonadaceae</taxon>
        <taxon>Aquipseudomonas</taxon>
    </lineage>
</organism>
<comment type="caution">
    <text evidence="1">The sequence shown here is derived from an EMBL/GenBank/DDBJ whole genome shotgun (WGS) entry which is preliminary data.</text>
</comment>
<dbReference type="Proteomes" id="UP000321110">
    <property type="component" value="Unassembled WGS sequence"/>
</dbReference>
<name>A0A5C7W2G2_AQUAC</name>
<sequence>MSTEQITNLMDNAEFDTWADIYAQARVAELISVTFSQFLQAPWEYLTTAGQETAVDCISNGFMPLLPKQAQASQKIQAAWASQDAELTPPKRNHLALVVSN</sequence>
<accession>A0A5C7W2G2</accession>
<evidence type="ECO:0000313" key="1">
    <source>
        <dbReference type="EMBL" id="TXI31956.1"/>
    </source>
</evidence>
<evidence type="ECO:0000313" key="2">
    <source>
        <dbReference type="Proteomes" id="UP000321110"/>
    </source>
</evidence>
<dbReference type="RefSeq" id="WP_088922545.1">
    <property type="nucleotide sequence ID" value="NZ_AP025274.1"/>
</dbReference>